<protein>
    <submittedName>
        <fullName evidence="2">Uncharacterized protein</fullName>
    </submittedName>
</protein>
<evidence type="ECO:0000256" key="1">
    <source>
        <dbReference type="SAM" id="SignalP"/>
    </source>
</evidence>
<gene>
    <name evidence="2" type="ORF">P167DRAFT_533322</name>
</gene>
<organism evidence="2 3">
    <name type="scientific">Morchella conica CCBAS932</name>
    <dbReference type="NCBI Taxonomy" id="1392247"/>
    <lineage>
        <taxon>Eukaryota</taxon>
        <taxon>Fungi</taxon>
        <taxon>Dikarya</taxon>
        <taxon>Ascomycota</taxon>
        <taxon>Pezizomycotina</taxon>
        <taxon>Pezizomycetes</taxon>
        <taxon>Pezizales</taxon>
        <taxon>Morchellaceae</taxon>
        <taxon>Morchella</taxon>
    </lineage>
</organism>
<dbReference type="STRING" id="1392247.A0A3N4L065"/>
<accession>A0A3N4L065</accession>
<dbReference type="AlphaFoldDB" id="A0A3N4L065"/>
<keyword evidence="3" id="KW-1185">Reference proteome</keyword>
<dbReference type="OrthoDB" id="2349272at2759"/>
<dbReference type="Proteomes" id="UP000277580">
    <property type="component" value="Unassembled WGS sequence"/>
</dbReference>
<evidence type="ECO:0000313" key="2">
    <source>
        <dbReference type="EMBL" id="RPB15128.1"/>
    </source>
</evidence>
<evidence type="ECO:0000313" key="3">
    <source>
        <dbReference type="Proteomes" id="UP000277580"/>
    </source>
</evidence>
<dbReference type="EMBL" id="ML119114">
    <property type="protein sequence ID" value="RPB15128.1"/>
    <property type="molecule type" value="Genomic_DNA"/>
</dbReference>
<name>A0A3N4L065_9PEZI</name>
<feature type="signal peptide" evidence="1">
    <location>
        <begin position="1"/>
        <end position="15"/>
    </location>
</feature>
<dbReference type="InParanoid" id="A0A3N4L065"/>
<proteinExistence type="predicted"/>
<keyword evidence="1" id="KW-0732">Signal</keyword>
<reference evidence="2 3" key="1">
    <citation type="journal article" date="2018" name="Nat. Ecol. Evol.">
        <title>Pezizomycetes genomes reveal the molecular basis of ectomycorrhizal truffle lifestyle.</title>
        <authorList>
            <person name="Murat C."/>
            <person name="Payen T."/>
            <person name="Noel B."/>
            <person name="Kuo A."/>
            <person name="Morin E."/>
            <person name="Chen J."/>
            <person name="Kohler A."/>
            <person name="Krizsan K."/>
            <person name="Balestrini R."/>
            <person name="Da Silva C."/>
            <person name="Montanini B."/>
            <person name="Hainaut M."/>
            <person name="Levati E."/>
            <person name="Barry K.W."/>
            <person name="Belfiori B."/>
            <person name="Cichocki N."/>
            <person name="Clum A."/>
            <person name="Dockter R.B."/>
            <person name="Fauchery L."/>
            <person name="Guy J."/>
            <person name="Iotti M."/>
            <person name="Le Tacon F."/>
            <person name="Lindquist E.A."/>
            <person name="Lipzen A."/>
            <person name="Malagnac F."/>
            <person name="Mello A."/>
            <person name="Molinier V."/>
            <person name="Miyauchi S."/>
            <person name="Poulain J."/>
            <person name="Riccioni C."/>
            <person name="Rubini A."/>
            <person name="Sitrit Y."/>
            <person name="Splivallo R."/>
            <person name="Traeger S."/>
            <person name="Wang M."/>
            <person name="Zifcakova L."/>
            <person name="Wipf D."/>
            <person name="Zambonelli A."/>
            <person name="Paolocci F."/>
            <person name="Nowrousian M."/>
            <person name="Ottonello S."/>
            <person name="Baldrian P."/>
            <person name="Spatafora J.W."/>
            <person name="Henrissat B."/>
            <person name="Nagy L.G."/>
            <person name="Aury J.M."/>
            <person name="Wincker P."/>
            <person name="Grigoriev I.V."/>
            <person name="Bonfante P."/>
            <person name="Martin F.M."/>
        </authorList>
    </citation>
    <scope>NUCLEOTIDE SEQUENCE [LARGE SCALE GENOMIC DNA]</scope>
    <source>
        <strain evidence="2 3">CCBAS932</strain>
    </source>
</reference>
<feature type="chain" id="PRO_5018038812" evidence="1">
    <location>
        <begin position="16"/>
        <end position="237"/>
    </location>
</feature>
<sequence length="237" mass="25049">MKFILVSSLLALAAATPIEHAKRAGGAFDSTYQVGSITSSQVVAAAPGSSSCATASFADECHDAGKATPLLNDAFKQYKQTTLGEVAALLGLMALESGDFQFNVNHYPGRPGQGTKAMLMFNFIHDYAVDAGMKAQVAEIAGSDQVDSMSDDKKNKIRALVTTDKYTFAAAPWFLSKKCTPEVQKGVKEGGFKGFQTYMQDCVGTGALSASDDRGKKWCAAVKAVKPDSMSMPSECA</sequence>